<sequence>MAKCALLMLCFLGIALTFSSAAPANTYGKPTQVPPLKQERICQGTTQSNANGHAESLSTHQDQQQVGRTPATPTQTRMGRAASTPSKKVPRPCPGCFSVIGDPGIGQTGQ</sequence>
<feature type="region of interest" description="Disordered" evidence="1">
    <location>
        <begin position="44"/>
        <end position="95"/>
    </location>
</feature>
<feature type="signal peptide" evidence="2">
    <location>
        <begin position="1"/>
        <end position="21"/>
    </location>
</feature>
<proteinExistence type="predicted"/>
<feature type="compositionally biased region" description="Polar residues" evidence="1">
    <location>
        <begin position="44"/>
        <end position="77"/>
    </location>
</feature>
<organism evidence="3 4">
    <name type="scientific">Albula goreensis</name>
    <dbReference type="NCBI Taxonomy" id="1534307"/>
    <lineage>
        <taxon>Eukaryota</taxon>
        <taxon>Metazoa</taxon>
        <taxon>Chordata</taxon>
        <taxon>Craniata</taxon>
        <taxon>Vertebrata</taxon>
        <taxon>Euteleostomi</taxon>
        <taxon>Actinopterygii</taxon>
        <taxon>Neopterygii</taxon>
        <taxon>Teleostei</taxon>
        <taxon>Albuliformes</taxon>
        <taxon>Albulidae</taxon>
        <taxon>Albula</taxon>
    </lineage>
</organism>
<evidence type="ECO:0000313" key="3">
    <source>
        <dbReference type="EMBL" id="KAI1902086.1"/>
    </source>
</evidence>
<reference evidence="3" key="1">
    <citation type="submission" date="2021-01" db="EMBL/GenBank/DDBJ databases">
        <authorList>
            <person name="Zahm M."/>
            <person name="Roques C."/>
            <person name="Cabau C."/>
            <person name="Klopp C."/>
            <person name="Donnadieu C."/>
            <person name="Jouanno E."/>
            <person name="Lampietro C."/>
            <person name="Louis A."/>
            <person name="Herpin A."/>
            <person name="Echchiki A."/>
            <person name="Berthelot C."/>
            <person name="Parey E."/>
            <person name="Roest-Crollius H."/>
            <person name="Braasch I."/>
            <person name="Postlethwait J."/>
            <person name="Bobe J."/>
            <person name="Montfort J."/>
            <person name="Bouchez O."/>
            <person name="Begum T."/>
            <person name="Mejri S."/>
            <person name="Adams A."/>
            <person name="Chen W.-J."/>
            <person name="Guiguen Y."/>
        </authorList>
    </citation>
    <scope>NUCLEOTIDE SEQUENCE</scope>
    <source>
        <tissue evidence="3">Blood</tissue>
    </source>
</reference>
<keyword evidence="4" id="KW-1185">Reference proteome</keyword>
<keyword evidence="2" id="KW-0732">Signal</keyword>
<dbReference type="Proteomes" id="UP000829720">
    <property type="component" value="Unassembled WGS sequence"/>
</dbReference>
<dbReference type="OrthoDB" id="8927399at2759"/>
<gene>
    <name evidence="3" type="ORF">AGOR_G00041090</name>
</gene>
<accession>A0A8T3E1G5</accession>
<evidence type="ECO:0008006" key="5">
    <source>
        <dbReference type="Google" id="ProtNLM"/>
    </source>
</evidence>
<evidence type="ECO:0000256" key="1">
    <source>
        <dbReference type="SAM" id="MobiDB-lite"/>
    </source>
</evidence>
<protein>
    <recommendedName>
        <fullName evidence="5">Secreted protein</fullName>
    </recommendedName>
</protein>
<name>A0A8T3E1G5_9TELE</name>
<dbReference type="AlphaFoldDB" id="A0A8T3E1G5"/>
<feature type="chain" id="PRO_5035783758" description="Secreted protein" evidence="2">
    <location>
        <begin position="22"/>
        <end position="110"/>
    </location>
</feature>
<comment type="caution">
    <text evidence="3">The sequence shown here is derived from an EMBL/GenBank/DDBJ whole genome shotgun (WGS) entry which is preliminary data.</text>
</comment>
<evidence type="ECO:0000256" key="2">
    <source>
        <dbReference type="SAM" id="SignalP"/>
    </source>
</evidence>
<dbReference type="EMBL" id="JAERUA010000003">
    <property type="protein sequence ID" value="KAI1902086.1"/>
    <property type="molecule type" value="Genomic_DNA"/>
</dbReference>
<evidence type="ECO:0000313" key="4">
    <source>
        <dbReference type="Proteomes" id="UP000829720"/>
    </source>
</evidence>